<accession>A0A9W7FJ94</accession>
<organism evidence="2 3">
    <name type="scientific">Triparma verrucosa</name>
    <dbReference type="NCBI Taxonomy" id="1606542"/>
    <lineage>
        <taxon>Eukaryota</taxon>
        <taxon>Sar</taxon>
        <taxon>Stramenopiles</taxon>
        <taxon>Ochrophyta</taxon>
        <taxon>Bolidophyceae</taxon>
        <taxon>Parmales</taxon>
        <taxon>Triparmaceae</taxon>
        <taxon>Triparma</taxon>
    </lineage>
</organism>
<comment type="caution">
    <text evidence="2">The sequence shown here is derived from an EMBL/GenBank/DDBJ whole genome shotgun (WGS) entry which is preliminary data.</text>
</comment>
<protein>
    <submittedName>
        <fullName evidence="2">Uncharacterized protein</fullName>
    </submittedName>
</protein>
<name>A0A9W7FJ94_9STRA</name>
<dbReference type="AlphaFoldDB" id="A0A9W7FJ94"/>
<reference evidence="3" key="1">
    <citation type="journal article" date="2023" name="Commun. Biol.">
        <title>Genome analysis of Parmales, the sister group of diatoms, reveals the evolutionary specialization of diatoms from phago-mixotrophs to photoautotrophs.</title>
        <authorList>
            <person name="Ban H."/>
            <person name="Sato S."/>
            <person name="Yoshikawa S."/>
            <person name="Yamada K."/>
            <person name="Nakamura Y."/>
            <person name="Ichinomiya M."/>
            <person name="Sato N."/>
            <person name="Blanc-Mathieu R."/>
            <person name="Endo H."/>
            <person name="Kuwata A."/>
            <person name="Ogata H."/>
        </authorList>
    </citation>
    <scope>NUCLEOTIDE SEQUENCE [LARGE SCALE GENOMIC DNA]</scope>
    <source>
        <strain evidence="3">NIES 3699</strain>
    </source>
</reference>
<feature type="region of interest" description="Disordered" evidence="1">
    <location>
        <begin position="33"/>
        <end position="92"/>
    </location>
</feature>
<evidence type="ECO:0000313" key="2">
    <source>
        <dbReference type="EMBL" id="GMI13213.1"/>
    </source>
</evidence>
<sequence>MGWFDDNHWAGEACGKRKGRRKGFCNKHKKVCSMPGLREENLTKKKKKKKRPRPDEAVDEGPPMPSLDEYLPKKRPRPDEAVDKGPPMPSFD</sequence>
<evidence type="ECO:0000256" key="1">
    <source>
        <dbReference type="SAM" id="MobiDB-lite"/>
    </source>
</evidence>
<evidence type="ECO:0000313" key="3">
    <source>
        <dbReference type="Proteomes" id="UP001165160"/>
    </source>
</evidence>
<dbReference type="EMBL" id="BRXX01000461">
    <property type="protein sequence ID" value="GMI13213.1"/>
    <property type="molecule type" value="Genomic_DNA"/>
</dbReference>
<dbReference type="Proteomes" id="UP001165160">
    <property type="component" value="Unassembled WGS sequence"/>
</dbReference>
<proteinExistence type="predicted"/>
<keyword evidence="3" id="KW-1185">Reference proteome</keyword>
<gene>
    <name evidence="2" type="ORF">TrVE_jg11025</name>
</gene>